<dbReference type="PANTHER" id="PTHR46564:SF1">
    <property type="entry name" value="TRANSPOSASE"/>
    <property type="match status" value="1"/>
</dbReference>
<dbReference type="PANTHER" id="PTHR46564">
    <property type="entry name" value="TRANSPOSASE"/>
    <property type="match status" value="1"/>
</dbReference>
<dbReference type="Gene3D" id="3.30.420.10">
    <property type="entry name" value="Ribonuclease H-like superfamily/Ribonuclease H"/>
    <property type="match status" value="1"/>
</dbReference>
<dbReference type="InterPro" id="IPR038717">
    <property type="entry name" value="Tc1-like_DDE_dom"/>
</dbReference>
<dbReference type="InterPro" id="IPR036397">
    <property type="entry name" value="RNaseH_sf"/>
</dbReference>
<dbReference type="NCBIfam" id="NF033545">
    <property type="entry name" value="transpos_IS630"/>
    <property type="match status" value="1"/>
</dbReference>
<dbReference type="Proteomes" id="UP000736373">
    <property type="component" value="Unassembled WGS sequence"/>
</dbReference>
<dbReference type="SUPFAM" id="SSF46689">
    <property type="entry name" value="Homeodomain-like"/>
    <property type="match status" value="1"/>
</dbReference>
<evidence type="ECO:0000259" key="2">
    <source>
        <dbReference type="Pfam" id="PF13592"/>
    </source>
</evidence>
<gene>
    <name evidence="3" type="ORF">F6X42_36870</name>
</gene>
<dbReference type="InterPro" id="IPR009057">
    <property type="entry name" value="Homeodomain-like_sf"/>
</dbReference>
<dbReference type="Pfam" id="PF13358">
    <property type="entry name" value="DDE_3"/>
    <property type="match status" value="1"/>
</dbReference>
<protein>
    <submittedName>
        <fullName evidence="3">IS630 family transposase</fullName>
    </submittedName>
</protein>
<reference evidence="3 4" key="1">
    <citation type="submission" date="2019-09" db="EMBL/GenBank/DDBJ databases">
        <title>Paraburkholderia podalyriae sp. nov., A South African Podalyria-associated rhizobium.</title>
        <authorList>
            <person name="Mavima L."/>
            <person name="Beukes C.W."/>
            <person name="Palmer M."/>
            <person name="De Meyer S.E."/>
            <person name="James E.K."/>
            <person name="Maluk M."/>
            <person name="Avontuur J.R."/>
            <person name="Chan W.Y."/>
            <person name="Venter S.N."/>
            <person name="Steenkamp E.T."/>
        </authorList>
    </citation>
    <scope>NUCLEOTIDE SEQUENCE [LARGE SCALE GENOMIC DNA]</scope>
    <source>
        <strain evidence="3 4">WC7.3b</strain>
    </source>
</reference>
<keyword evidence="4" id="KW-1185">Reference proteome</keyword>
<sequence length="331" mass="38014">MAKKPLDDATKKRLRAGRMLLAGKRPAEVALAVEVARQTVYTWKGLLNEGGIDALRAVPGRGRPARVDGEQLAQLRRVLLQSPTGHGFGTELWTLKRVGMLIKRMYGVEFSRTQVSLLLGTLGFSAQKPQWRAIERDEQAVRHWKRHTWPALKKKAQREGRLIVFIDETGISERPTRVRTWALKGQTPVIQFHFNWNHVSANAGLSHTNYLFRLYEGSVRKEQVVEFLKALKAHLKQPLLIIWDGARPHRAAMVREYLDFLDGHIHMAFLPPYSPELNPVEYLWAWLKRHAIANFYSDNLNELQTISRNKLKSAQRQPSIIAACWIQATLW</sequence>
<organism evidence="3 4">
    <name type="scientific">Paraburkholderia podalyriae</name>
    <dbReference type="NCBI Taxonomy" id="1938811"/>
    <lineage>
        <taxon>Bacteria</taxon>
        <taxon>Pseudomonadati</taxon>
        <taxon>Pseudomonadota</taxon>
        <taxon>Betaproteobacteria</taxon>
        <taxon>Burkholderiales</taxon>
        <taxon>Burkholderiaceae</taxon>
        <taxon>Paraburkholderia</taxon>
    </lineage>
</organism>
<dbReference type="Pfam" id="PF13551">
    <property type="entry name" value="HTH_29"/>
    <property type="match status" value="1"/>
</dbReference>
<feature type="domain" description="Tc1-like transposase DDE" evidence="1">
    <location>
        <begin position="163"/>
        <end position="303"/>
    </location>
</feature>
<dbReference type="EMBL" id="VZQQ01000070">
    <property type="protein sequence ID" value="MBC8751855.1"/>
    <property type="molecule type" value="Genomic_DNA"/>
</dbReference>
<comment type="caution">
    <text evidence="3">The sequence shown here is derived from an EMBL/GenBank/DDBJ whole genome shotgun (WGS) entry which is preliminary data.</text>
</comment>
<dbReference type="InterPro" id="IPR025959">
    <property type="entry name" value="Winged_HTH_dom"/>
</dbReference>
<evidence type="ECO:0000313" key="4">
    <source>
        <dbReference type="Proteomes" id="UP000736373"/>
    </source>
</evidence>
<name>A0ABR7PZY9_9BURK</name>
<accession>A0ABR7PZY9</accession>
<evidence type="ECO:0000313" key="3">
    <source>
        <dbReference type="EMBL" id="MBC8751855.1"/>
    </source>
</evidence>
<proteinExistence type="predicted"/>
<dbReference type="Pfam" id="PF13592">
    <property type="entry name" value="HTH_33"/>
    <property type="match status" value="1"/>
</dbReference>
<dbReference type="RefSeq" id="WP_187638765.1">
    <property type="nucleotide sequence ID" value="NZ_VZQQ01000070.1"/>
</dbReference>
<feature type="domain" description="Winged helix-turn helix" evidence="2">
    <location>
        <begin position="90"/>
        <end position="147"/>
    </location>
</feature>
<dbReference type="InterPro" id="IPR047655">
    <property type="entry name" value="Transpos_IS630-like"/>
</dbReference>
<evidence type="ECO:0000259" key="1">
    <source>
        <dbReference type="Pfam" id="PF13358"/>
    </source>
</evidence>